<name>A0A6L2N8N2_TANCI</name>
<comment type="caution">
    <text evidence="3">The sequence shown here is derived from an EMBL/GenBank/DDBJ whole genome shotgun (WGS) entry which is preliminary data.</text>
</comment>
<dbReference type="PANTHER" id="PTHR11439">
    <property type="entry name" value="GAG-POL-RELATED RETROTRANSPOSON"/>
    <property type="match status" value="1"/>
</dbReference>
<evidence type="ECO:0000256" key="1">
    <source>
        <dbReference type="SAM" id="Coils"/>
    </source>
</evidence>
<organism evidence="3">
    <name type="scientific">Tanacetum cinerariifolium</name>
    <name type="common">Dalmatian daisy</name>
    <name type="synonym">Chrysanthemum cinerariifolium</name>
    <dbReference type="NCBI Taxonomy" id="118510"/>
    <lineage>
        <taxon>Eukaryota</taxon>
        <taxon>Viridiplantae</taxon>
        <taxon>Streptophyta</taxon>
        <taxon>Embryophyta</taxon>
        <taxon>Tracheophyta</taxon>
        <taxon>Spermatophyta</taxon>
        <taxon>Magnoliopsida</taxon>
        <taxon>eudicotyledons</taxon>
        <taxon>Gunneridae</taxon>
        <taxon>Pentapetalae</taxon>
        <taxon>asterids</taxon>
        <taxon>campanulids</taxon>
        <taxon>Asterales</taxon>
        <taxon>Asteraceae</taxon>
        <taxon>Asteroideae</taxon>
        <taxon>Anthemideae</taxon>
        <taxon>Anthemidinae</taxon>
        <taxon>Tanacetum</taxon>
    </lineage>
</organism>
<proteinExistence type="predicted"/>
<gene>
    <name evidence="3" type="ORF">Tci_054544</name>
</gene>
<dbReference type="CDD" id="cd09272">
    <property type="entry name" value="RNase_HI_RT_Ty1"/>
    <property type="match status" value="1"/>
</dbReference>
<evidence type="ECO:0000256" key="2">
    <source>
        <dbReference type="SAM" id="MobiDB-lite"/>
    </source>
</evidence>
<reference evidence="3" key="1">
    <citation type="journal article" date="2019" name="Sci. Rep.">
        <title>Draft genome of Tanacetum cinerariifolium, the natural source of mosquito coil.</title>
        <authorList>
            <person name="Yamashiro T."/>
            <person name="Shiraishi A."/>
            <person name="Satake H."/>
            <person name="Nakayama K."/>
        </authorList>
    </citation>
    <scope>NUCLEOTIDE SEQUENCE</scope>
</reference>
<dbReference type="PANTHER" id="PTHR11439:SF495">
    <property type="entry name" value="REVERSE TRANSCRIPTASE, RNA-DEPENDENT DNA POLYMERASE-RELATED"/>
    <property type="match status" value="1"/>
</dbReference>
<sequence length="1233" mass="138213">MTGVESSQPLQPPIASTEASQMVSSMTKDEAGNEIEVPLVTVQQVLARTRERKAKSTLLMAISDEHLARFHRIQDAKTLWAAIKTRFGESTNSTNELNTAYIVSTATGHSSQAQGSSSYADELMFLFFANQSDTPQTDKEDLKKIDQDDLEEIDLKWQISRNSGNKSRDARNARYRGRDNGEMPTKEKDEKTLVVQDGLGTYDWSYQVEEDATDFAHMDFTSNLSSSSSNSKLDKALKEKEDLKAKLEKFETSSKNLTKLLDSQISAKVKIGLGYDSQFNEKEVLDIKEEEVTETVFDNRLSDEENSVANDRFKKGEGYHAVPPPLTRNYLPPKPDMSFARLDDSIYKFKISETVTSLTKDEKGTPETSTFCVEKSKEDRFSAPLIEDWETDSDDDSVFTLKPIPAKIDFVKAGESVKHVKPIESVKHDKPTTLVKTAEQTKKYKNFSSSPKVDKKFWKRKMTKKLGLGFGFTKKACFVCGSFSHLIKDSTFLEDRMAKKFVLPTNVGKGTGHRESRLVWNNVQRINHQNKFAPTTVFIRVNTAGSKAVSVVNGNGVTAIKTSAGCVWRPRVNAIDQLSKDNRWICTRVEYGHPQQAIKDKGIVDSGCSRHMAGNKAYLADYQEIHDGGFVAFCSSRGKAAQSPLALVTKTQNKTPYELLNGRTTRLDFMRPFGCHVIILNTLDPLGKFEGKADEGFLVGYSVTSKAFRVFNTKTTKVAKNLHGNQTNKNAGSQDTNGNVGTQDNVNAGKEVSIEYYIVFLLWSSISPTYKSSDDKPDKPKDHTEKEASDVADALRKEFKQGCMDQRGVTKAGNTNSFNTISNPVNAASTSGTFSAGGQSSPHPDAFIQTRGMAKKSSGAHALVSYIHKKRRTNHQDYEYCLFACLLSQMEPKKGKRSEEGIFISQDKYVAEILKKFDFSSVKTASTPKETQKPLVQDEVTPKLLHLQAVKRIFRYLKGKLKLGLKYPRDSPFDLEAYLDSDYAGENLDRKSITGGCQFIAKRLISWQCKKQTIGATSTTKAEYVDVAHCYGQVLWIQNQMLDYGFNFMNTKIYIDNESTICIVKNPVYHLKTKHIEIRHHLFRDSYEKKLIQMKLCTASTIVDAAELNLKFVDQHNMVACLEKTEENTEFCQIVDFLSTCSINYALTVSPTFYASYIEQFWNIAISVTVNSVKQIHAIVDGKVVVISESSVRSDLLFNDEDGIACLTNAEIFENLALMGYEQISTKLTFQKG</sequence>
<feature type="coiled-coil region" evidence="1">
    <location>
        <begin position="226"/>
        <end position="260"/>
    </location>
</feature>
<feature type="compositionally biased region" description="Basic and acidic residues" evidence="2">
    <location>
        <begin position="166"/>
        <end position="187"/>
    </location>
</feature>
<dbReference type="EMBL" id="BKCJ010008504">
    <property type="protein sequence ID" value="GEU82566.1"/>
    <property type="molecule type" value="Genomic_DNA"/>
</dbReference>
<feature type="region of interest" description="Disordered" evidence="2">
    <location>
        <begin position="770"/>
        <end position="790"/>
    </location>
</feature>
<accession>A0A6L2N8N2</accession>
<feature type="compositionally biased region" description="Basic and acidic residues" evidence="2">
    <location>
        <begin position="772"/>
        <end position="790"/>
    </location>
</feature>
<keyword evidence="1" id="KW-0175">Coiled coil</keyword>
<feature type="region of interest" description="Disordered" evidence="2">
    <location>
        <begin position="1"/>
        <end position="30"/>
    </location>
</feature>
<evidence type="ECO:0000313" key="3">
    <source>
        <dbReference type="EMBL" id="GEU82566.1"/>
    </source>
</evidence>
<dbReference type="AlphaFoldDB" id="A0A6L2N8N2"/>
<feature type="region of interest" description="Disordered" evidence="2">
    <location>
        <begin position="161"/>
        <end position="187"/>
    </location>
</feature>
<feature type="compositionally biased region" description="Polar residues" evidence="2">
    <location>
        <begin position="17"/>
        <end position="26"/>
    </location>
</feature>
<protein>
    <submittedName>
        <fullName evidence="3">Putative ribonuclease H-like domain-containing protein</fullName>
    </submittedName>
</protein>